<dbReference type="EMBL" id="JAENIJ010000003">
    <property type="protein sequence ID" value="MBK1881332.1"/>
    <property type="molecule type" value="Genomic_DNA"/>
</dbReference>
<evidence type="ECO:0000256" key="2">
    <source>
        <dbReference type="ARBA" id="ARBA00022452"/>
    </source>
</evidence>
<dbReference type="InterPro" id="IPR034746">
    <property type="entry name" value="POTRA"/>
</dbReference>
<proteinExistence type="predicted"/>
<evidence type="ECO:0000259" key="5">
    <source>
        <dbReference type="PROSITE" id="PS51779"/>
    </source>
</evidence>
<keyword evidence="7" id="KW-1185">Reference proteome</keyword>
<dbReference type="Gene3D" id="3.10.20.310">
    <property type="entry name" value="membrane protein fhac"/>
    <property type="match status" value="1"/>
</dbReference>
<dbReference type="Proteomes" id="UP000603141">
    <property type="component" value="Unassembled WGS sequence"/>
</dbReference>
<name>A0A934VTC0_9BACT</name>
<dbReference type="PROSITE" id="PS51779">
    <property type="entry name" value="POTRA"/>
    <property type="match status" value="1"/>
</dbReference>
<organism evidence="6 7">
    <name type="scientific">Luteolibacter pohnpeiensis</name>
    <dbReference type="NCBI Taxonomy" id="454153"/>
    <lineage>
        <taxon>Bacteria</taxon>
        <taxon>Pseudomonadati</taxon>
        <taxon>Verrucomicrobiota</taxon>
        <taxon>Verrucomicrobiia</taxon>
        <taxon>Verrucomicrobiales</taxon>
        <taxon>Verrucomicrobiaceae</taxon>
        <taxon>Luteolibacter</taxon>
    </lineage>
</organism>
<dbReference type="AlphaFoldDB" id="A0A934VTC0"/>
<dbReference type="GO" id="GO:0019867">
    <property type="term" value="C:outer membrane"/>
    <property type="evidence" value="ECO:0007669"/>
    <property type="project" value="InterPro"/>
</dbReference>
<keyword evidence="4" id="KW-0472">Membrane</keyword>
<dbReference type="RefSeq" id="WP_200267430.1">
    <property type="nucleotide sequence ID" value="NZ_JAENIJ010000003.1"/>
</dbReference>
<evidence type="ECO:0000313" key="7">
    <source>
        <dbReference type="Proteomes" id="UP000603141"/>
    </source>
</evidence>
<evidence type="ECO:0000313" key="6">
    <source>
        <dbReference type="EMBL" id="MBK1881332.1"/>
    </source>
</evidence>
<gene>
    <name evidence="6" type="ORF">JIN85_02830</name>
</gene>
<keyword evidence="3" id="KW-0812">Transmembrane</keyword>
<evidence type="ECO:0000256" key="3">
    <source>
        <dbReference type="ARBA" id="ARBA00022692"/>
    </source>
</evidence>
<sequence length="665" mass="72101">MIKFYPTLLLLIGLVSSVWGETTVHIVGSKVKSESELLGLIGGRLEHVRSKPASASRANDAAFLLTEVMQKDGYASVEVTPKVVSSSEILLTVREGERLSLGDVSVEGVDEEVDTGRLEGLFGNPAEKARPLGSGSAPFREEDVGKGLSLIEQDLDAAGYWGSTATLTNRETSKTGEVSVAVHVDQGPLYMIGEPTVVSTDGRGVVRTRTTAEPFIGKPATTANLNKLRAAVSEAFISRGYPDAIVRMGRTLQPAKFIPNFEIDLGTRVKLLNVEVEGLESTDPERVIARVRPLEGDWYDEAAMNKRLRQLLATGAFSSVRLERKEVSPKRIDATLHIEEAKAKEVNLGVGFGSYEGGIFRANYTDRNLWGQLVSFSSGFEFSSRGILGETKLTNPWLFGSDYSVSPRVYALAYTHDGYSAVETGLGVTFSRTFFDHYKLDLTFGNSLVNISSDGLDRTDLGETVYTHPKVNFTQTLDYRDNPVLPKTGWHLQMPLELGAAVGDESTGYFKTGLSGGWYHPLGKDYEFSFGGDFGLIVPSGDSANLPIDLRLFNGGARSVRSFPERELGPFGKGGNPLGGEASWVTSAEVSRKLVGPVRGVAFMDAGSLSREYEDIMNTDVEVAAGLGLRLDLPIGPVRFEYGYNLTRDEGEPAGAFHFAIGVAF</sequence>
<reference evidence="6" key="1">
    <citation type="submission" date="2021-01" db="EMBL/GenBank/DDBJ databases">
        <title>Modified the classification status of verrucomicrobia.</title>
        <authorList>
            <person name="Feng X."/>
        </authorList>
    </citation>
    <scope>NUCLEOTIDE SEQUENCE</scope>
    <source>
        <strain evidence="6">KCTC 22041</strain>
    </source>
</reference>
<comment type="subcellular location">
    <subcellularLocation>
        <location evidence="1">Membrane</location>
    </subcellularLocation>
</comment>
<evidence type="ECO:0000256" key="1">
    <source>
        <dbReference type="ARBA" id="ARBA00004370"/>
    </source>
</evidence>
<dbReference type="InterPro" id="IPR039910">
    <property type="entry name" value="D15-like"/>
</dbReference>
<accession>A0A934VTC0</accession>
<dbReference type="InterPro" id="IPR000184">
    <property type="entry name" value="Bac_surfAg_D15"/>
</dbReference>
<dbReference type="Pfam" id="PF01103">
    <property type="entry name" value="Omp85"/>
    <property type="match status" value="1"/>
</dbReference>
<feature type="domain" description="POTRA" evidence="5">
    <location>
        <begin position="269"/>
        <end position="341"/>
    </location>
</feature>
<keyword evidence="2" id="KW-1134">Transmembrane beta strand</keyword>
<evidence type="ECO:0000256" key="4">
    <source>
        <dbReference type="ARBA" id="ARBA00023136"/>
    </source>
</evidence>
<dbReference type="Gene3D" id="2.40.160.50">
    <property type="entry name" value="membrane protein fhac: a member of the omp85/tpsb transporter family"/>
    <property type="match status" value="1"/>
</dbReference>
<protein>
    <submittedName>
        <fullName evidence="6">BamA/TamA family outer membrane protein</fullName>
    </submittedName>
</protein>
<dbReference type="PANTHER" id="PTHR12815:SF18">
    <property type="entry name" value="SORTING AND ASSEMBLY MACHINERY COMPONENT 50 HOMOLOG"/>
    <property type="match status" value="1"/>
</dbReference>
<dbReference type="PANTHER" id="PTHR12815">
    <property type="entry name" value="SORTING AND ASSEMBLY MACHINERY SAMM50 PROTEIN FAMILY MEMBER"/>
    <property type="match status" value="1"/>
</dbReference>
<comment type="caution">
    <text evidence="6">The sequence shown here is derived from an EMBL/GenBank/DDBJ whole genome shotgun (WGS) entry which is preliminary data.</text>
</comment>